<gene>
    <name evidence="2" type="ORF">G6F64_014000</name>
</gene>
<keyword evidence="3" id="KW-1185">Reference proteome</keyword>
<evidence type="ECO:0000313" key="3">
    <source>
        <dbReference type="Proteomes" id="UP000716291"/>
    </source>
</evidence>
<dbReference type="Proteomes" id="UP000716291">
    <property type="component" value="Unassembled WGS sequence"/>
</dbReference>
<comment type="caution">
    <text evidence="2">The sequence shown here is derived from an EMBL/GenBank/DDBJ whole genome shotgun (WGS) entry which is preliminary data.</text>
</comment>
<evidence type="ECO:0000256" key="1">
    <source>
        <dbReference type="SAM" id="MobiDB-lite"/>
    </source>
</evidence>
<sequence>MIFQDPYASLNPRMRVREIIGEAPVAHGLIRARDKAEYVAGLMPPAHWHRAGLGTEALGDRLRRGRGRAGRIHPGPGVKSLRTAARRAGPDVSLHQP</sequence>
<dbReference type="AlphaFoldDB" id="A0A9P7BJR7"/>
<protein>
    <submittedName>
        <fullName evidence="2">Uncharacterized protein</fullName>
    </submittedName>
</protein>
<proteinExistence type="predicted"/>
<feature type="region of interest" description="Disordered" evidence="1">
    <location>
        <begin position="65"/>
        <end position="97"/>
    </location>
</feature>
<evidence type="ECO:0000313" key="2">
    <source>
        <dbReference type="EMBL" id="KAG1289870.1"/>
    </source>
</evidence>
<name>A0A9P7BJR7_RHIOR</name>
<accession>A0A9P7BJR7</accession>
<organism evidence="2 3">
    <name type="scientific">Rhizopus oryzae</name>
    <name type="common">Mucormycosis agent</name>
    <name type="synonym">Rhizopus arrhizus var. delemar</name>
    <dbReference type="NCBI Taxonomy" id="64495"/>
    <lineage>
        <taxon>Eukaryota</taxon>
        <taxon>Fungi</taxon>
        <taxon>Fungi incertae sedis</taxon>
        <taxon>Mucoromycota</taxon>
        <taxon>Mucoromycotina</taxon>
        <taxon>Mucoromycetes</taxon>
        <taxon>Mucorales</taxon>
        <taxon>Mucorineae</taxon>
        <taxon>Rhizopodaceae</taxon>
        <taxon>Rhizopus</taxon>
    </lineage>
</organism>
<dbReference type="EMBL" id="JAANQT010006965">
    <property type="protein sequence ID" value="KAG1289870.1"/>
    <property type="molecule type" value="Genomic_DNA"/>
</dbReference>
<reference evidence="2" key="1">
    <citation type="journal article" date="2020" name="Microb. Genom.">
        <title>Genetic diversity of clinical and environmental Mucorales isolates obtained from an investigation of mucormycosis cases among solid organ transplant recipients.</title>
        <authorList>
            <person name="Nguyen M.H."/>
            <person name="Kaul D."/>
            <person name="Muto C."/>
            <person name="Cheng S.J."/>
            <person name="Richter R.A."/>
            <person name="Bruno V.M."/>
            <person name="Liu G."/>
            <person name="Beyhan S."/>
            <person name="Sundermann A.J."/>
            <person name="Mounaud S."/>
            <person name="Pasculle A.W."/>
            <person name="Nierman W.C."/>
            <person name="Driscoll E."/>
            <person name="Cumbie R."/>
            <person name="Clancy C.J."/>
            <person name="Dupont C.L."/>
        </authorList>
    </citation>
    <scope>NUCLEOTIDE SEQUENCE</scope>
    <source>
        <strain evidence="2">GL11</strain>
    </source>
</reference>